<dbReference type="PANTHER" id="PTHR15462:SF19">
    <property type="entry name" value="PEPTIDASE S1 DOMAIN-CONTAINING PROTEIN"/>
    <property type="match status" value="1"/>
</dbReference>
<dbReference type="InterPro" id="IPR050966">
    <property type="entry name" value="Glutamyl_endopeptidase"/>
</dbReference>
<evidence type="ECO:0000313" key="4">
    <source>
        <dbReference type="Proteomes" id="UP001595867"/>
    </source>
</evidence>
<dbReference type="PANTHER" id="PTHR15462">
    <property type="entry name" value="SERINE PROTEASE"/>
    <property type="match status" value="1"/>
</dbReference>
<sequence length="313" mass="32943">MHASLSRLIVTGVTIGLTATVGIPAAQASPPPGNISIDALANSRSLDDIERYWTPERMAEAVDLDIETGERPAGGPRRPDGVSGSVEPVAARNGIRSVDQSQAVGKVYMTTPSGPAACSASAVNSPTGRLVITAGHCVHGGAGQDWYTDFIFVPALRQGDEPYGRFVASTLTTRSAWAERSDLDQDIAIAVMSDGASGDTVVDTVGGMGLRWNWGYQVDVTILGYPAADGFPGDVQYYCQSGTWQAEGEQVRAWCDMTGGSSGGPWLQEYDDDSGLGYVNSVVSHGHGHPGQFDGPYFDGDVADLYTYAESLA</sequence>
<protein>
    <submittedName>
        <fullName evidence="3">Trypsin-like serine peptidase</fullName>
        <ecNumber evidence="3">3.4.21.-</ecNumber>
    </submittedName>
</protein>
<dbReference type="Proteomes" id="UP001595867">
    <property type="component" value="Unassembled WGS sequence"/>
</dbReference>
<reference evidence="4" key="1">
    <citation type="journal article" date="2019" name="Int. J. Syst. Evol. Microbiol.">
        <title>The Global Catalogue of Microorganisms (GCM) 10K type strain sequencing project: providing services to taxonomists for standard genome sequencing and annotation.</title>
        <authorList>
            <consortium name="The Broad Institute Genomics Platform"/>
            <consortium name="The Broad Institute Genome Sequencing Center for Infectious Disease"/>
            <person name="Wu L."/>
            <person name="Ma J."/>
        </authorList>
    </citation>
    <scope>NUCLEOTIDE SEQUENCE [LARGE SCALE GENOMIC DNA]</scope>
    <source>
        <strain evidence="4">TBRC 5832</strain>
    </source>
</reference>
<dbReference type="GO" id="GO:0016787">
    <property type="term" value="F:hydrolase activity"/>
    <property type="evidence" value="ECO:0007669"/>
    <property type="project" value="UniProtKB-KW"/>
</dbReference>
<keyword evidence="3" id="KW-0378">Hydrolase</keyword>
<comment type="caution">
    <text evidence="3">The sequence shown here is derived from an EMBL/GenBank/DDBJ whole genome shotgun (WGS) entry which is preliminary data.</text>
</comment>
<accession>A0ABV8J6Y5</accession>
<dbReference type="PROSITE" id="PS00134">
    <property type="entry name" value="TRYPSIN_HIS"/>
    <property type="match status" value="1"/>
</dbReference>
<dbReference type="RefSeq" id="WP_378072684.1">
    <property type="nucleotide sequence ID" value="NZ_JBHSBL010000029.1"/>
</dbReference>
<dbReference type="SUPFAM" id="SSF50494">
    <property type="entry name" value="Trypsin-like serine proteases"/>
    <property type="match status" value="1"/>
</dbReference>
<organism evidence="3 4">
    <name type="scientific">Actinoplanes subglobosus</name>
    <dbReference type="NCBI Taxonomy" id="1547892"/>
    <lineage>
        <taxon>Bacteria</taxon>
        <taxon>Bacillati</taxon>
        <taxon>Actinomycetota</taxon>
        <taxon>Actinomycetes</taxon>
        <taxon>Micromonosporales</taxon>
        <taxon>Micromonosporaceae</taxon>
        <taxon>Actinoplanes</taxon>
    </lineage>
</organism>
<gene>
    <name evidence="3" type="ORF">ACFO0C_43295</name>
</gene>
<evidence type="ECO:0000256" key="2">
    <source>
        <dbReference type="SAM" id="MobiDB-lite"/>
    </source>
</evidence>
<dbReference type="Gene3D" id="2.40.10.10">
    <property type="entry name" value="Trypsin-like serine proteases"/>
    <property type="match status" value="2"/>
</dbReference>
<evidence type="ECO:0000256" key="1">
    <source>
        <dbReference type="ARBA" id="ARBA00022729"/>
    </source>
</evidence>
<dbReference type="InterPro" id="IPR043504">
    <property type="entry name" value="Peptidase_S1_PA_chymotrypsin"/>
</dbReference>
<proteinExistence type="predicted"/>
<feature type="region of interest" description="Disordered" evidence="2">
    <location>
        <begin position="66"/>
        <end position="87"/>
    </location>
</feature>
<dbReference type="EMBL" id="JBHSBL010000029">
    <property type="protein sequence ID" value="MFC4071806.1"/>
    <property type="molecule type" value="Genomic_DNA"/>
</dbReference>
<evidence type="ECO:0000313" key="3">
    <source>
        <dbReference type="EMBL" id="MFC4071806.1"/>
    </source>
</evidence>
<keyword evidence="4" id="KW-1185">Reference proteome</keyword>
<dbReference type="EC" id="3.4.21.-" evidence="3"/>
<dbReference type="InterPro" id="IPR018114">
    <property type="entry name" value="TRYPSIN_HIS"/>
</dbReference>
<keyword evidence="1" id="KW-0732">Signal</keyword>
<dbReference type="InterPro" id="IPR009003">
    <property type="entry name" value="Peptidase_S1_PA"/>
</dbReference>
<name>A0ABV8J6Y5_9ACTN</name>